<dbReference type="SUPFAM" id="SSF160964">
    <property type="entry name" value="MalF N-terminal region-like"/>
    <property type="match status" value="1"/>
</dbReference>
<feature type="transmembrane region" description="Helical" evidence="7">
    <location>
        <begin position="208"/>
        <end position="228"/>
    </location>
</feature>
<dbReference type="Proteomes" id="UP001156691">
    <property type="component" value="Unassembled WGS sequence"/>
</dbReference>
<keyword evidence="5 7" id="KW-1133">Transmembrane helix</keyword>
<dbReference type="PANTHER" id="PTHR30193:SF37">
    <property type="entry name" value="INNER MEMBRANE ABC TRANSPORTER PERMEASE PROTEIN YCJO"/>
    <property type="match status" value="1"/>
</dbReference>
<organism evidence="9 10">
    <name type="scientific">Devosia nitrariae</name>
    <dbReference type="NCBI Taxonomy" id="2071872"/>
    <lineage>
        <taxon>Bacteria</taxon>
        <taxon>Pseudomonadati</taxon>
        <taxon>Pseudomonadota</taxon>
        <taxon>Alphaproteobacteria</taxon>
        <taxon>Hyphomicrobiales</taxon>
        <taxon>Devosiaceae</taxon>
        <taxon>Devosia</taxon>
    </lineage>
</organism>
<sequence>MLATNNKYVGLLYLSPALLFVAVFVLYPLVQLVMISMTSESLLGGGEFVWFDNYLLAFSDRSFWTSFWFTVRYTLIITPILMVLGFLLALLTMQNRALNQIARGVVFLPVVIGLASSSLLWVWLFDQQVGLLNKALVDVGAIEQPMVWFNRAHLGMTAVIVSVVWKVVGFGMIIMLSGMQSISHEIVEASMIDGATYWQRVRRIILPLSARAILLATLISAIGSMLAFDQFYLMTGGAPRGQTFTSVYWIYQNSFVYFKLGYGSALSVILMVVIMAGAALQIALQRRGESA</sequence>
<keyword evidence="10" id="KW-1185">Reference proteome</keyword>
<proteinExistence type="inferred from homology"/>
<evidence type="ECO:0000256" key="2">
    <source>
        <dbReference type="ARBA" id="ARBA00022448"/>
    </source>
</evidence>
<comment type="similarity">
    <text evidence="7">Belongs to the binding-protein-dependent transport system permease family.</text>
</comment>
<comment type="subcellular location">
    <subcellularLocation>
        <location evidence="1 7">Cell membrane</location>
        <topology evidence="1 7">Multi-pass membrane protein</topology>
    </subcellularLocation>
</comment>
<feature type="transmembrane region" description="Helical" evidence="7">
    <location>
        <begin position="105"/>
        <end position="124"/>
    </location>
</feature>
<feature type="transmembrane region" description="Helical" evidence="7">
    <location>
        <begin position="262"/>
        <end position="284"/>
    </location>
</feature>
<dbReference type="InterPro" id="IPR051393">
    <property type="entry name" value="ABC_transporter_permease"/>
</dbReference>
<feature type="transmembrane region" description="Helical" evidence="7">
    <location>
        <begin position="154"/>
        <end position="176"/>
    </location>
</feature>
<keyword evidence="3" id="KW-1003">Cell membrane</keyword>
<evidence type="ECO:0000256" key="3">
    <source>
        <dbReference type="ARBA" id="ARBA00022475"/>
    </source>
</evidence>
<dbReference type="InterPro" id="IPR035906">
    <property type="entry name" value="MetI-like_sf"/>
</dbReference>
<dbReference type="SUPFAM" id="SSF161098">
    <property type="entry name" value="MetI-like"/>
    <property type="match status" value="1"/>
</dbReference>
<gene>
    <name evidence="9" type="ORF">GCM10010862_36210</name>
</gene>
<protein>
    <submittedName>
        <fullName evidence="9">Sugar ABC transporter permease</fullName>
    </submittedName>
</protein>
<evidence type="ECO:0000256" key="7">
    <source>
        <dbReference type="RuleBase" id="RU363032"/>
    </source>
</evidence>
<dbReference type="Pfam" id="PF00528">
    <property type="entry name" value="BPD_transp_1"/>
    <property type="match status" value="1"/>
</dbReference>
<dbReference type="RefSeq" id="WP_284341774.1">
    <property type="nucleotide sequence ID" value="NZ_BSNS01000020.1"/>
</dbReference>
<evidence type="ECO:0000256" key="5">
    <source>
        <dbReference type="ARBA" id="ARBA00022989"/>
    </source>
</evidence>
<comment type="caution">
    <text evidence="9">The sequence shown here is derived from an EMBL/GenBank/DDBJ whole genome shotgun (WGS) entry which is preliminary data.</text>
</comment>
<evidence type="ECO:0000313" key="10">
    <source>
        <dbReference type="Proteomes" id="UP001156691"/>
    </source>
</evidence>
<feature type="transmembrane region" description="Helical" evidence="7">
    <location>
        <begin position="73"/>
        <end position="93"/>
    </location>
</feature>
<keyword evidence="6 7" id="KW-0472">Membrane</keyword>
<keyword evidence="4 7" id="KW-0812">Transmembrane</keyword>
<dbReference type="EMBL" id="BSNS01000020">
    <property type="protein sequence ID" value="GLQ56362.1"/>
    <property type="molecule type" value="Genomic_DNA"/>
</dbReference>
<dbReference type="InterPro" id="IPR000515">
    <property type="entry name" value="MetI-like"/>
</dbReference>
<dbReference type="Gene3D" id="1.10.3720.10">
    <property type="entry name" value="MetI-like"/>
    <property type="match status" value="1"/>
</dbReference>
<reference evidence="10" key="1">
    <citation type="journal article" date="2019" name="Int. J. Syst. Evol. Microbiol.">
        <title>The Global Catalogue of Microorganisms (GCM) 10K type strain sequencing project: providing services to taxonomists for standard genome sequencing and annotation.</title>
        <authorList>
            <consortium name="The Broad Institute Genomics Platform"/>
            <consortium name="The Broad Institute Genome Sequencing Center for Infectious Disease"/>
            <person name="Wu L."/>
            <person name="Ma J."/>
        </authorList>
    </citation>
    <scope>NUCLEOTIDE SEQUENCE [LARGE SCALE GENOMIC DNA]</scope>
    <source>
        <strain evidence="10">NBRC 112416</strain>
    </source>
</reference>
<feature type="domain" description="ABC transmembrane type-1" evidence="8">
    <location>
        <begin position="67"/>
        <end position="281"/>
    </location>
</feature>
<evidence type="ECO:0000256" key="6">
    <source>
        <dbReference type="ARBA" id="ARBA00023136"/>
    </source>
</evidence>
<evidence type="ECO:0000313" key="9">
    <source>
        <dbReference type="EMBL" id="GLQ56362.1"/>
    </source>
</evidence>
<evidence type="ECO:0000256" key="1">
    <source>
        <dbReference type="ARBA" id="ARBA00004651"/>
    </source>
</evidence>
<accession>A0ABQ5W933</accession>
<feature type="transmembrane region" description="Helical" evidence="7">
    <location>
        <begin position="12"/>
        <end position="35"/>
    </location>
</feature>
<dbReference type="PANTHER" id="PTHR30193">
    <property type="entry name" value="ABC TRANSPORTER PERMEASE PROTEIN"/>
    <property type="match status" value="1"/>
</dbReference>
<dbReference type="PROSITE" id="PS50928">
    <property type="entry name" value="ABC_TM1"/>
    <property type="match status" value="1"/>
</dbReference>
<evidence type="ECO:0000256" key="4">
    <source>
        <dbReference type="ARBA" id="ARBA00022692"/>
    </source>
</evidence>
<dbReference type="CDD" id="cd06261">
    <property type="entry name" value="TM_PBP2"/>
    <property type="match status" value="1"/>
</dbReference>
<name>A0ABQ5W933_9HYPH</name>
<evidence type="ECO:0000259" key="8">
    <source>
        <dbReference type="PROSITE" id="PS50928"/>
    </source>
</evidence>
<keyword evidence="2 7" id="KW-0813">Transport</keyword>